<evidence type="ECO:0000313" key="3">
    <source>
        <dbReference type="EMBL" id="KAF3436343.1"/>
    </source>
</evidence>
<dbReference type="AlphaFoldDB" id="A0A8K0DW50"/>
<sequence length="481" mass="53096">MDFFKSVFSDDPDPPKAESETPLKDQELRDPDPDSQPSQPSSDTAGDGGVGGWSFGGLIKTLATKSESVIETYRRDLKEFGSGLKKEIEVAHGSLETVSHRIDEIGTTVLKGTAQIISQGKEAILVDGHESDSSDTNNSQYSSAQLSLNSKRYSRFDAQVGAIQGDISTYCEEPEDLDDYNKWKMGFVLDEKSEEIDGLLDENGAVGSIYEKVVPDSVDRLTFWCRYFYKVHKLKQAEDLRLKLVNRAISREVEEELSWDVDDDDNEDTAASKLVKMKSRELGSEDVKDVEFSSSNVEEVGSVGKDDNLDLKRDSSASNNYEQKNVKQDNSVEELEGGSSSAVDKKGDKGSNSDKGNEGSAMESTEEKETKLKMQHLEEDSGVSNKQSVSKSYDKVGSEGKTETGESCKDSDVSVVSSQPSMPEEEDLGWDEIEDLSSIDEKKTSHIGSPDRAELRKRLSAAEEDEDLSWDIEDDDEPTKA</sequence>
<organism evidence="3 4">
    <name type="scientific">Rhamnella rubrinervis</name>
    <dbReference type="NCBI Taxonomy" id="2594499"/>
    <lineage>
        <taxon>Eukaryota</taxon>
        <taxon>Viridiplantae</taxon>
        <taxon>Streptophyta</taxon>
        <taxon>Embryophyta</taxon>
        <taxon>Tracheophyta</taxon>
        <taxon>Spermatophyta</taxon>
        <taxon>Magnoliopsida</taxon>
        <taxon>eudicotyledons</taxon>
        <taxon>Gunneridae</taxon>
        <taxon>Pentapetalae</taxon>
        <taxon>rosids</taxon>
        <taxon>fabids</taxon>
        <taxon>Rosales</taxon>
        <taxon>Rhamnaceae</taxon>
        <taxon>rhamnoid group</taxon>
        <taxon>Rhamneae</taxon>
        <taxon>Rhamnella</taxon>
    </lineage>
</organism>
<feature type="compositionally biased region" description="Basic and acidic residues" evidence="1">
    <location>
        <begin position="13"/>
        <end position="32"/>
    </location>
</feature>
<proteinExistence type="predicted"/>
<gene>
    <name evidence="3" type="ORF">FNV43_RR23435</name>
</gene>
<dbReference type="SUPFAM" id="SSF140383">
    <property type="entry name" value="BSD domain-like"/>
    <property type="match status" value="1"/>
</dbReference>
<dbReference type="OrthoDB" id="73788at2759"/>
<dbReference type="EMBL" id="VOIH02000010">
    <property type="protein sequence ID" value="KAF3436343.1"/>
    <property type="molecule type" value="Genomic_DNA"/>
</dbReference>
<feature type="compositionally biased region" description="Acidic residues" evidence="1">
    <location>
        <begin position="462"/>
        <end position="481"/>
    </location>
</feature>
<evidence type="ECO:0000259" key="2">
    <source>
        <dbReference type="PROSITE" id="PS50858"/>
    </source>
</evidence>
<feature type="compositionally biased region" description="Acidic residues" evidence="1">
    <location>
        <begin position="423"/>
        <end position="438"/>
    </location>
</feature>
<comment type="caution">
    <text evidence="3">The sequence shown here is derived from an EMBL/GenBank/DDBJ whole genome shotgun (WGS) entry which is preliminary data.</text>
</comment>
<dbReference type="InterPro" id="IPR051494">
    <property type="entry name" value="BSD_domain-containing"/>
</dbReference>
<dbReference type="Gene3D" id="1.10.3970.10">
    <property type="entry name" value="BSD domain"/>
    <property type="match status" value="1"/>
</dbReference>
<name>A0A8K0DW50_9ROSA</name>
<dbReference type="PANTHER" id="PTHR16019">
    <property type="entry name" value="SYNAPSE-ASSOCIATED PROTEIN"/>
    <property type="match status" value="1"/>
</dbReference>
<feature type="compositionally biased region" description="Basic and acidic residues" evidence="1">
    <location>
        <begin position="392"/>
        <end position="412"/>
    </location>
</feature>
<feature type="compositionally biased region" description="Low complexity" evidence="1">
    <location>
        <begin position="292"/>
        <end position="303"/>
    </location>
</feature>
<dbReference type="InterPro" id="IPR035925">
    <property type="entry name" value="BSD_dom_sf"/>
</dbReference>
<dbReference type="SMART" id="SM00751">
    <property type="entry name" value="BSD"/>
    <property type="match status" value="1"/>
</dbReference>
<evidence type="ECO:0000313" key="4">
    <source>
        <dbReference type="Proteomes" id="UP000796880"/>
    </source>
</evidence>
<dbReference type="InterPro" id="IPR005607">
    <property type="entry name" value="BSD_dom"/>
</dbReference>
<dbReference type="PANTHER" id="PTHR16019:SF5">
    <property type="entry name" value="BSD DOMAIN-CONTAINING PROTEIN 1"/>
    <property type="match status" value="1"/>
</dbReference>
<feature type="compositionally biased region" description="Basic and acidic residues" evidence="1">
    <location>
        <begin position="304"/>
        <end position="315"/>
    </location>
</feature>
<protein>
    <recommendedName>
        <fullName evidence="2">BSD domain-containing protein</fullName>
    </recommendedName>
</protein>
<dbReference type="Proteomes" id="UP000796880">
    <property type="component" value="Unassembled WGS sequence"/>
</dbReference>
<feature type="compositionally biased region" description="Basic and acidic residues" evidence="1">
    <location>
        <begin position="365"/>
        <end position="379"/>
    </location>
</feature>
<dbReference type="PROSITE" id="PS50858">
    <property type="entry name" value="BSD"/>
    <property type="match status" value="1"/>
</dbReference>
<dbReference type="GO" id="GO:0005737">
    <property type="term" value="C:cytoplasm"/>
    <property type="evidence" value="ECO:0007669"/>
    <property type="project" value="TreeGrafter"/>
</dbReference>
<feature type="domain" description="BSD" evidence="2">
    <location>
        <begin position="183"/>
        <end position="235"/>
    </location>
</feature>
<dbReference type="Pfam" id="PF03909">
    <property type="entry name" value="BSD"/>
    <property type="match status" value="1"/>
</dbReference>
<reference evidence="3" key="1">
    <citation type="submission" date="2020-03" db="EMBL/GenBank/DDBJ databases">
        <title>A high-quality chromosome-level genome assembly of a woody plant with both climbing and erect habits, Rhamnella rubrinervis.</title>
        <authorList>
            <person name="Lu Z."/>
            <person name="Yang Y."/>
            <person name="Zhu X."/>
            <person name="Sun Y."/>
        </authorList>
    </citation>
    <scope>NUCLEOTIDE SEQUENCE</scope>
    <source>
        <strain evidence="3">BYM</strain>
        <tissue evidence="3">Leaf</tissue>
    </source>
</reference>
<feature type="compositionally biased region" description="Basic and acidic residues" evidence="1">
    <location>
        <begin position="343"/>
        <end position="357"/>
    </location>
</feature>
<evidence type="ECO:0000256" key="1">
    <source>
        <dbReference type="SAM" id="MobiDB-lite"/>
    </source>
</evidence>
<keyword evidence="4" id="KW-1185">Reference proteome</keyword>
<feature type="compositionally biased region" description="Polar residues" evidence="1">
    <location>
        <begin position="382"/>
        <end position="391"/>
    </location>
</feature>
<accession>A0A8K0DW50</accession>
<feature type="compositionally biased region" description="Basic and acidic residues" evidence="1">
    <location>
        <begin position="439"/>
        <end position="461"/>
    </location>
</feature>
<feature type="region of interest" description="Disordered" evidence="1">
    <location>
        <begin position="1"/>
        <end position="51"/>
    </location>
</feature>
<feature type="region of interest" description="Disordered" evidence="1">
    <location>
        <begin position="285"/>
        <end position="481"/>
    </location>
</feature>